<dbReference type="CDD" id="cd00067">
    <property type="entry name" value="GAL4"/>
    <property type="match status" value="1"/>
</dbReference>
<comment type="caution">
    <text evidence="9">The sequence shown here is derived from an EMBL/GenBank/DDBJ whole genome shotgun (WGS) entry which is preliminary data.</text>
</comment>
<keyword evidence="2" id="KW-0479">Metal-binding</keyword>
<sequence>MSPELPEAQPAQDAQTEHRGLKACHACRIAKVKCLGGGPALKCARCASAAIECRFSESRRGRVKGSRNRKTLERLAEQAHQRSQLDPKPSPSKPPNTPSGRAISSPPNRLQSSQSDGPSLGPFSRPQSSPRSSNATQPSSSFDRQNLRVLERSFPTGSERVPDSSQIDAKEAGDQDDLHNPLLFLAECARKGWDSTSPWESPLVMPAPVGKLPTEDAKNLEGWRLRHFEKVVEDQRSYFQHGLHGSKRDVGEGLDPVSWRIIVDKQVEPLFDAYFLYCHKQWPMLDRNLHTPEFVRNRSVFLFTVILALGATSLATLPKSSTRERNIATKLFAHVEKLQLVICATAAKSIEIVQAELLSQMWALRTPRLVDDQRAMRLGMAFRMAGQIGLQHPFRHSGAVPLDAFAKNDLMLRVSLILTESRWESIADRKEVINVGFDLTDSERSILHRVHPLDPEAIIASDYALYGFEVESKVRITSNTSDPFLLDTSLDAELSFIHTYLASWESHWVEPQTDPLRRWSIQYAALRSLLVGLLRIAKARGNRLGPWTSSFRKDLYGVSTRILEGALSHERALHMLRPTSVLVFVSTIVIQLTDREARERDLILRVGLRLAGEAGREEMKTFATHNGFQILNMLCLSREEAGQRRAARILSFSSRVDGERQDANQPKHSHDAHQVSTSPAGSHQFSSSLSSTSFSPLDSSRSRQNFDQQPSDYYLPLPVTSQDLYNVEPRSPNQKPGHMNAGNSGLDQLLAFSLNDVDFPYISDNAMAAASAALHNGETLGQRGFSHSANVSDPVSFTNGVSGRGNESQIDGGEPTWSDLLAAIVTGRDGGEGGMSDMSGLYCSGDRGIPTSEGVGGMNWAAYHEPVGQGTNTASGPEGDRMTTELYFQLASALGS</sequence>
<evidence type="ECO:0000259" key="8">
    <source>
        <dbReference type="PROSITE" id="PS50048"/>
    </source>
</evidence>
<dbReference type="GO" id="GO:0000976">
    <property type="term" value="F:transcription cis-regulatory region binding"/>
    <property type="evidence" value="ECO:0007669"/>
    <property type="project" value="TreeGrafter"/>
</dbReference>
<dbReference type="Pfam" id="PF00172">
    <property type="entry name" value="Zn_clus"/>
    <property type="match status" value="1"/>
</dbReference>
<dbReference type="CDD" id="cd12148">
    <property type="entry name" value="fungal_TF_MHR"/>
    <property type="match status" value="1"/>
</dbReference>
<dbReference type="PROSITE" id="PS50048">
    <property type="entry name" value="ZN2_CY6_FUNGAL_2"/>
    <property type="match status" value="1"/>
</dbReference>
<evidence type="ECO:0000256" key="2">
    <source>
        <dbReference type="ARBA" id="ARBA00022723"/>
    </source>
</evidence>
<dbReference type="GO" id="GO:0000981">
    <property type="term" value="F:DNA-binding transcription factor activity, RNA polymerase II-specific"/>
    <property type="evidence" value="ECO:0007669"/>
    <property type="project" value="InterPro"/>
</dbReference>
<feature type="compositionally biased region" description="Low complexity" evidence="7">
    <location>
        <begin position="124"/>
        <end position="133"/>
    </location>
</feature>
<dbReference type="GO" id="GO:0006351">
    <property type="term" value="P:DNA-templated transcription"/>
    <property type="evidence" value="ECO:0007669"/>
    <property type="project" value="InterPro"/>
</dbReference>
<evidence type="ECO:0000256" key="1">
    <source>
        <dbReference type="ARBA" id="ARBA00004123"/>
    </source>
</evidence>
<feature type="compositionally biased region" description="Polar residues" evidence="7">
    <location>
        <begin position="134"/>
        <end position="144"/>
    </location>
</feature>
<evidence type="ECO:0000256" key="4">
    <source>
        <dbReference type="ARBA" id="ARBA00023125"/>
    </source>
</evidence>
<dbReference type="GO" id="GO:0008270">
    <property type="term" value="F:zinc ion binding"/>
    <property type="evidence" value="ECO:0007669"/>
    <property type="project" value="InterPro"/>
</dbReference>
<evidence type="ECO:0000256" key="7">
    <source>
        <dbReference type="SAM" id="MobiDB-lite"/>
    </source>
</evidence>
<dbReference type="SUPFAM" id="SSF57701">
    <property type="entry name" value="Zn2/Cys6 DNA-binding domain"/>
    <property type="match status" value="1"/>
</dbReference>
<dbReference type="PANTHER" id="PTHR31845">
    <property type="entry name" value="FINGER DOMAIN PROTEIN, PUTATIVE-RELATED"/>
    <property type="match status" value="1"/>
</dbReference>
<feature type="compositionally biased region" description="Polar residues" evidence="7">
    <location>
        <begin position="796"/>
        <end position="809"/>
    </location>
</feature>
<dbReference type="Pfam" id="PF04082">
    <property type="entry name" value="Fungal_trans"/>
    <property type="match status" value="1"/>
</dbReference>
<protein>
    <recommendedName>
        <fullName evidence="8">Zn(2)-C6 fungal-type domain-containing protein</fullName>
    </recommendedName>
</protein>
<feature type="region of interest" description="Disordered" evidence="7">
    <location>
        <begin position="76"/>
        <end position="175"/>
    </location>
</feature>
<dbReference type="InterPro" id="IPR036864">
    <property type="entry name" value="Zn2-C6_fun-type_DNA-bd_sf"/>
</dbReference>
<dbReference type="InterPro" id="IPR007219">
    <property type="entry name" value="XnlR_reg_dom"/>
</dbReference>
<dbReference type="SMART" id="SM00066">
    <property type="entry name" value="GAL4"/>
    <property type="match status" value="1"/>
</dbReference>
<proteinExistence type="predicted"/>
<feature type="domain" description="Zn(2)-C6 fungal-type" evidence="8">
    <location>
        <begin position="23"/>
        <end position="55"/>
    </location>
</feature>
<keyword evidence="6" id="KW-0539">Nucleus</keyword>
<evidence type="ECO:0000313" key="9">
    <source>
        <dbReference type="EMBL" id="ODO05598.1"/>
    </source>
</evidence>
<evidence type="ECO:0000256" key="6">
    <source>
        <dbReference type="ARBA" id="ARBA00023242"/>
    </source>
</evidence>
<feature type="compositionally biased region" description="Low complexity" evidence="7">
    <location>
        <begin position="682"/>
        <end position="703"/>
    </location>
</feature>
<keyword evidence="3" id="KW-0805">Transcription regulation</keyword>
<feature type="compositionally biased region" description="Pro residues" evidence="7">
    <location>
        <begin position="88"/>
        <end position="97"/>
    </location>
</feature>
<dbReference type="InterPro" id="IPR051089">
    <property type="entry name" value="prtT"/>
</dbReference>
<dbReference type="AlphaFoldDB" id="A0A1E3JXL2"/>
<feature type="compositionally biased region" description="Polar residues" evidence="7">
    <location>
        <begin position="105"/>
        <end position="117"/>
    </location>
</feature>
<dbReference type="PROSITE" id="PS00463">
    <property type="entry name" value="ZN2_CY6_FUNGAL_1"/>
    <property type="match status" value="1"/>
</dbReference>
<dbReference type="Proteomes" id="UP000095149">
    <property type="component" value="Unassembled WGS sequence"/>
</dbReference>
<organism evidence="9 10">
    <name type="scientific">Cryptococcus amylolentus CBS 6273</name>
    <dbReference type="NCBI Taxonomy" id="1296118"/>
    <lineage>
        <taxon>Eukaryota</taxon>
        <taxon>Fungi</taxon>
        <taxon>Dikarya</taxon>
        <taxon>Basidiomycota</taxon>
        <taxon>Agaricomycotina</taxon>
        <taxon>Tremellomycetes</taxon>
        <taxon>Tremellales</taxon>
        <taxon>Cryptococcaceae</taxon>
        <taxon>Cryptococcus</taxon>
    </lineage>
</organism>
<feature type="compositionally biased region" description="Basic and acidic residues" evidence="7">
    <location>
        <begin position="76"/>
        <end position="85"/>
    </location>
</feature>
<name>A0A1E3JXL2_9TREE</name>
<dbReference type="Gene3D" id="4.10.240.10">
    <property type="entry name" value="Zn(2)-C6 fungal-type DNA-binding domain"/>
    <property type="match status" value="1"/>
</dbReference>
<feature type="region of interest" description="Disordered" evidence="7">
    <location>
        <begin position="652"/>
        <end position="713"/>
    </location>
</feature>
<dbReference type="InterPro" id="IPR001138">
    <property type="entry name" value="Zn2Cys6_DnaBD"/>
</dbReference>
<dbReference type="OrthoDB" id="2561583at2759"/>
<reference evidence="9 10" key="1">
    <citation type="submission" date="2016-06" db="EMBL/GenBank/DDBJ databases">
        <title>Evolution of pathogenesis and genome organization in the Tremellales.</title>
        <authorList>
            <person name="Cuomo C."/>
            <person name="Litvintseva A."/>
            <person name="Heitman J."/>
            <person name="Chen Y."/>
            <person name="Sun S."/>
            <person name="Springer D."/>
            <person name="Dromer F."/>
            <person name="Young S."/>
            <person name="Zeng Q."/>
            <person name="Chapman S."/>
            <person name="Gujja S."/>
            <person name="Saif S."/>
            <person name="Birren B."/>
        </authorList>
    </citation>
    <scope>NUCLEOTIDE SEQUENCE [LARGE SCALE GENOMIC DNA]</scope>
    <source>
        <strain evidence="9 10">CBS 6273</strain>
    </source>
</reference>
<comment type="subcellular location">
    <subcellularLocation>
        <location evidence="1">Nucleus</location>
    </subcellularLocation>
</comment>
<accession>A0A1E3JXL2</accession>
<keyword evidence="5" id="KW-0804">Transcription</keyword>
<dbReference type="EMBL" id="MEKH01000007">
    <property type="protein sequence ID" value="ODO05598.1"/>
    <property type="molecule type" value="Genomic_DNA"/>
</dbReference>
<evidence type="ECO:0000313" key="10">
    <source>
        <dbReference type="Proteomes" id="UP000095149"/>
    </source>
</evidence>
<dbReference type="PANTHER" id="PTHR31845:SF17">
    <property type="entry name" value="ZN(II)2CYS6 TRANSCRIPTION FACTOR (EUROFUNG)"/>
    <property type="match status" value="1"/>
</dbReference>
<keyword evidence="4" id="KW-0238">DNA-binding</keyword>
<evidence type="ECO:0000256" key="5">
    <source>
        <dbReference type="ARBA" id="ARBA00023163"/>
    </source>
</evidence>
<evidence type="ECO:0000256" key="3">
    <source>
        <dbReference type="ARBA" id="ARBA00023015"/>
    </source>
</evidence>
<dbReference type="GO" id="GO:0005634">
    <property type="term" value="C:nucleus"/>
    <property type="evidence" value="ECO:0007669"/>
    <property type="project" value="UniProtKB-SubCell"/>
</dbReference>
<gene>
    <name evidence="9" type="ORF">I350_04656</name>
</gene>
<feature type="region of interest" description="Disordered" evidence="7">
    <location>
        <begin position="796"/>
        <end position="815"/>
    </location>
</feature>